<sequence length="103" mass="12349">MQVLFEKIRIQFSWRYDVMNDFQKAIDTITKAFEDLAAKIKEIADTLNEAFGFSDAEKEKKKSLSSPARYGMSLKKFRRESFIKQYSYHPIARKHLPYQRRNY</sequence>
<dbReference type="Proteomes" id="UP000003577">
    <property type="component" value="Unassembled WGS sequence"/>
</dbReference>
<dbReference type="EMBL" id="AAVP02000004">
    <property type="protein sequence ID" value="EDK24622.1"/>
    <property type="molecule type" value="Genomic_DNA"/>
</dbReference>
<dbReference type="PaxDb" id="411460-RUMTOR_01361"/>
<protein>
    <submittedName>
        <fullName evidence="1">Uncharacterized protein</fullName>
    </submittedName>
</protein>
<dbReference type="AlphaFoldDB" id="A5KM97"/>
<accession>A5KM97</accession>
<name>A5KM97_9FIRM</name>
<reference evidence="1 2" key="1">
    <citation type="submission" date="2007-03" db="EMBL/GenBank/DDBJ databases">
        <authorList>
            <person name="Fulton L."/>
            <person name="Clifton S."/>
            <person name="Fulton B."/>
            <person name="Xu J."/>
            <person name="Minx P."/>
            <person name="Pepin K.H."/>
            <person name="Johnson M."/>
            <person name="Thiruvilangam P."/>
            <person name="Bhonagiri V."/>
            <person name="Nash W.E."/>
            <person name="Mardis E.R."/>
            <person name="Wilson R.K."/>
        </authorList>
    </citation>
    <scope>NUCLEOTIDE SEQUENCE [LARGE SCALE GENOMIC DNA]</scope>
    <source>
        <strain evidence="1 2">ATCC 27756</strain>
    </source>
</reference>
<proteinExistence type="predicted"/>
<gene>
    <name evidence="1" type="ORF">RUMTOR_01361</name>
</gene>
<dbReference type="HOGENOM" id="CLU_2477849_0_0_9"/>
<comment type="caution">
    <text evidence="1">The sequence shown here is derived from an EMBL/GenBank/DDBJ whole genome shotgun (WGS) entry which is preliminary data.</text>
</comment>
<reference evidence="1 2" key="2">
    <citation type="submission" date="2007-04" db="EMBL/GenBank/DDBJ databases">
        <title>Draft genome sequence of Ruminococcus torques (ATCC 27756).</title>
        <authorList>
            <person name="Sudarsanam P."/>
            <person name="Ley R."/>
            <person name="Guruge J."/>
            <person name="Turnbaugh P.J."/>
            <person name="Mahowald M."/>
            <person name="Liep D."/>
            <person name="Gordon J."/>
        </authorList>
    </citation>
    <scope>NUCLEOTIDE SEQUENCE [LARGE SCALE GENOMIC DNA]</scope>
    <source>
        <strain evidence="1 2">ATCC 27756</strain>
    </source>
</reference>
<evidence type="ECO:0000313" key="2">
    <source>
        <dbReference type="Proteomes" id="UP000003577"/>
    </source>
</evidence>
<organism evidence="1 2">
    <name type="scientific">[Ruminococcus] torques ATCC 27756</name>
    <dbReference type="NCBI Taxonomy" id="411460"/>
    <lineage>
        <taxon>Bacteria</taxon>
        <taxon>Bacillati</taxon>
        <taxon>Bacillota</taxon>
        <taxon>Clostridia</taxon>
        <taxon>Lachnospirales</taxon>
        <taxon>Lachnospiraceae</taxon>
        <taxon>Mediterraneibacter</taxon>
    </lineage>
</organism>
<evidence type="ECO:0000313" key="1">
    <source>
        <dbReference type="EMBL" id="EDK24622.1"/>
    </source>
</evidence>